<dbReference type="Proteomes" id="UP000636800">
    <property type="component" value="Unassembled WGS sequence"/>
</dbReference>
<dbReference type="EMBL" id="JADCNM010000631">
    <property type="protein sequence ID" value="KAG0445963.1"/>
    <property type="molecule type" value="Genomic_DNA"/>
</dbReference>
<evidence type="ECO:0000313" key="3">
    <source>
        <dbReference type="EMBL" id="KAG0445963.1"/>
    </source>
</evidence>
<evidence type="ECO:0000256" key="1">
    <source>
        <dbReference type="SAM" id="MobiDB-lite"/>
    </source>
</evidence>
<evidence type="ECO:0000313" key="2">
    <source>
        <dbReference type="EMBL" id="KAG0445952.1"/>
    </source>
</evidence>
<dbReference type="Proteomes" id="UP000639772">
    <property type="component" value="Unassembled WGS sequence"/>
</dbReference>
<organism evidence="2 4">
    <name type="scientific">Vanilla planifolia</name>
    <name type="common">Vanilla</name>
    <dbReference type="NCBI Taxonomy" id="51239"/>
    <lineage>
        <taxon>Eukaryota</taxon>
        <taxon>Viridiplantae</taxon>
        <taxon>Streptophyta</taxon>
        <taxon>Embryophyta</taxon>
        <taxon>Tracheophyta</taxon>
        <taxon>Spermatophyta</taxon>
        <taxon>Magnoliopsida</taxon>
        <taxon>Liliopsida</taxon>
        <taxon>Asparagales</taxon>
        <taxon>Orchidaceae</taxon>
        <taxon>Vanilloideae</taxon>
        <taxon>Vanilleae</taxon>
        <taxon>Vanilla</taxon>
    </lineage>
</organism>
<sequence>TSFGGGRRADKAAASDHAGSSCRTMPDSSRAIMGRKVGKQESPSYQPGDRTVGELGGVWMARSGE</sequence>
<dbReference type="AlphaFoldDB" id="A0A835P643"/>
<keyword evidence="4" id="KW-1185">Reference proteome</keyword>
<reference evidence="4 5" key="1">
    <citation type="journal article" date="2020" name="Nat. Food">
        <title>A phased Vanilla planifolia genome enables genetic improvement of flavour and production.</title>
        <authorList>
            <person name="Hasing T."/>
            <person name="Tang H."/>
            <person name="Brym M."/>
            <person name="Khazi F."/>
            <person name="Huang T."/>
            <person name="Chambers A.H."/>
        </authorList>
    </citation>
    <scope>NUCLEOTIDE SEQUENCE [LARGE SCALE GENOMIC DNA]</scope>
    <source>
        <tissue evidence="2">Leaf</tissue>
    </source>
</reference>
<evidence type="ECO:0000313" key="4">
    <source>
        <dbReference type="Proteomes" id="UP000636800"/>
    </source>
</evidence>
<feature type="region of interest" description="Disordered" evidence="1">
    <location>
        <begin position="1"/>
        <end position="53"/>
    </location>
</feature>
<proteinExistence type="predicted"/>
<comment type="caution">
    <text evidence="2">The sequence shown here is derived from an EMBL/GenBank/DDBJ whole genome shotgun (WGS) entry which is preliminary data.</text>
</comment>
<gene>
    <name evidence="2" type="ORF">HPP92_029063</name>
    <name evidence="3" type="ORF">HPP92_029074</name>
</gene>
<evidence type="ECO:0000313" key="5">
    <source>
        <dbReference type="Proteomes" id="UP000639772"/>
    </source>
</evidence>
<accession>A0A835P643</accession>
<name>A0A835P643_VANPL</name>
<dbReference type="EMBL" id="JADCNL010000630">
    <property type="protein sequence ID" value="KAG0445952.1"/>
    <property type="molecule type" value="Genomic_DNA"/>
</dbReference>
<feature type="non-terminal residue" evidence="2">
    <location>
        <position position="1"/>
    </location>
</feature>
<protein>
    <submittedName>
        <fullName evidence="2">Uncharacterized protein</fullName>
    </submittedName>
</protein>